<name>A0ABY2DPF6_9FLAO</name>
<reference evidence="1 2" key="1">
    <citation type="submission" date="2019-03" db="EMBL/GenBank/DDBJ databases">
        <title>Novel species of Flavobacterium.</title>
        <authorList>
            <person name="Liu Q."/>
            <person name="Xin Y.-H."/>
        </authorList>
    </citation>
    <scope>NUCLEOTIDE SEQUENCE [LARGE SCALE GENOMIC DNA]</scope>
    <source>
        <strain evidence="1 2">LB2P22</strain>
    </source>
</reference>
<proteinExistence type="predicted"/>
<sequence>MRMTETAICVPITYIEQIFKVPNTMTEIEQFISAKIKPEFEPIFSNFRDLIKKKFPTLQEEMRGGTEKYYVFLFTDRTK</sequence>
<dbReference type="RefSeq" id="WP_132071986.1">
    <property type="nucleotide sequence ID" value="NZ_SMLH01000008.1"/>
</dbReference>
<evidence type="ECO:0000313" key="1">
    <source>
        <dbReference type="EMBL" id="TDE28063.1"/>
    </source>
</evidence>
<keyword evidence="2" id="KW-1185">Reference proteome</keyword>
<comment type="caution">
    <text evidence="1">The sequence shown here is derived from an EMBL/GenBank/DDBJ whole genome shotgun (WGS) entry which is preliminary data.</text>
</comment>
<evidence type="ECO:0000313" key="2">
    <source>
        <dbReference type="Proteomes" id="UP000294685"/>
    </source>
</evidence>
<dbReference type="EMBL" id="SMLH01000008">
    <property type="protein sequence ID" value="TDE28063.1"/>
    <property type="molecule type" value="Genomic_DNA"/>
</dbReference>
<gene>
    <name evidence="1" type="ORF">E0I61_13270</name>
</gene>
<accession>A0ABY2DPF6</accession>
<organism evidence="1 2">
    <name type="scientific">Flavobacterium ranwuense</name>
    <dbReference type="NCBI Taxonomy" id="2541725"/>
    <lineage>
        <taxon>Bacteria</taxon>
        <taxon>Pseudomonadati</taxon>
        <taxon>Bacteroidota</taxon>
        <taxon>Flavobacteriia</taxon>
        <taxon>Flavobacteriales</taxon>
        <taxon>Flavobacteriaceae</taxon>
        <taxon>Flavobacterium</taxon>
    </lineage>
</organism>
<protein>
    <submittedName>
        <fullName evidence="1">Uncharacterized protein</fullName>
    </submittedName>
</protein>
<dbReference type="Proteomes" id="UP000294685">
    <property type="component" value="Unassembled WGS sequence"/>
</dbReference>